<evidence type="ECO:0000256" key="1">
    <source>
        <dbReference type="ARBA" id="ARBA00004651"/>
    </source>
</evidence>
<comment type="function">
    <text evidence="6">Gustatory receptor which mediates acceptance or avoidance behavior, depending on its substrates.</text>
</comment>
<keyword evidence="3 6" id="KW-0812">Transmembrane</keyword>
<keyword evidence="2 6" id="KW-1003">Cell membrane</keyword>
<name>T1HDL3_RHOPR</name>
<evidence type="ECO:0000256" key="2">
    <source>
        <dbReference type="ARBA" id="ARBA00022475"/>
    </source>
</evidence>
<dbReference type="EMBL" id="ACPB03022804">
    <property type="status" value="NOT_ANNOTATED_CDS"/>
    <property type="molecule type" value="Genomic_DNA"/>
</dbReference>
<dbReference type="AlphaFoldDB" id="T1HDL3"/>
<evidence type="ECO:0000256" key="4">
    <source>
        <dbReference type="ARBA" id="ARBA00022989"/>
    </source>
</evidence>
<feature type="transmembrane region" description="Helical" evidence="6">
    <location>
        <begin position="303"/>
        <end position="324"/>
    </location>
</feature>
<dbReference type="GO" id="GO:0050909">
    <property type="term" value="P:sensory perception of taste"/>
    <property type="evidence" value="ECO:0007669"/>
    <property type="project" value="InterPro"/>
</dbReference>
<evidence type="ECO:0000313" key="7">
    <source>
        <dbReference type="EnsemblMetazoa" id="RPRC002134-PA"/>
    </source>
</evidence>
<dbReference type="EnsemblMetazoa" id="RPRC002134-RA">
    <property type="protein sequence ID" value="RPRC002134-PA"/>
    <property type="gene ID" value="RPRC002134"/>
</dbReference>
<keyword evidence="6" id="KW-0807">Transducer</keyword>
<evidence type="ECO:0000256" key="5">
    <source>
        <dbReference type="ARBA" id="ARBA00023136"/>
    </source>
</evidence>
<comment type="similarity">
    <text evidence="6">Belongs to the insect chemoreceptor superfamily. Gustatory receptor (GR) family.</text>
</comment>
<dbReference type="Proteomes" id="UP000015103">
    <property type="component" value="Unassembled WGS sequence"/>
</dbReference>
<keyword evidence="4 6" id="KW-1133">Transmembrane helix</keyword>
<evidence type="ECO:0000313" key="8">
    <source>
        <dbReference type="Proteomes" id="UP000015103"/>
    </source>
</evidence>
<sequence length="327" mass="37623">MEQPVKAWISQSSQEMRKIEPRQKLAISLQISKIFGLLPHNDNAELSRFWLVEAITIRIIELIIGISGVYFSLTVKYSPTDLYLMYCTFTGTLLTTISHLVSLIINHDKWQKLVKNNIQNYYPKYSNTYFYICIIRILIQILLNVMTFYLQDTDLLELADSLVLNYTSMIVSIITNHFCANIELLTKQLHLITNELINVKRFKEYKPLKLKQLAMRQHQLIDLGQIINKMFAIQNLIICTISLICLLDTTSELIDTFAIVEPLSTRLARISDNIFYLSNALFVAYFCEVFAGKNVEFTAGRCFVLGFPLVASMIGTATTYLVILKQM</sequence>
<keyword evidence="8" id="KW-1185">Reference proteome</keyword>
<dbReference type="HOGENOM" id="CLU_850771_0_0_1"/>
<evidence type="ECO:0000256" key="6">
    <source>
        <dbReference type="RuleBase" id="RU363108"/>
    </source>
</evidence>
<reference evidence="7" key="1">
    <citation type="submission" date="2015-05" db="UniProtKB">
        <authorList>
            <consortium name="EnsemblMetazoa"/>
        </authorList>
    </citation>
    <scope>IDENTIFICATION</scope>
</reference>
<keyword evidence="5 6" id="KW-0472">Membrane</keyword>
<accession>T1HDL3</accession>
<dbReference type="GO" id="GO:0005886">
    <property type="term" value="C:plasma membrane"/>
    <property type="evidence" value="ECO:0007669"/>
    <property type="project" value="UniProtKB-SubCell"/>
</dbReference>
<dbReference type="EMBL" id="ACPB03022803">
    <property type="status" value="NOT_ANNOTATED_CDS"/>
    <property type="molecule type" value="Genomic_DNA"/>
</dbReference>
<keyword evidence="6" id="KW-0675">Receptor</keyword>
<feature type="transmembrane region" description="Helical" evidence="6">
    <location>
        <begin position="162"/>
        <end position="180"/>
    </location>
</feature>
<feature type="transmembrane region" description="Helical" evidence="6">
    <location>
        <begin position="49"/>
        <end position="71"/>
    </location>
</feature>
<dbReference type="InParanoid" id="T1HDL3"/>
<feature type="transmembrane region" description="Helical" evidence="6">
    <location>
        <begin position="274"/>
        <end position="291"/>
    </location>
</feature>
<dbReference type="Pfam" id="PF08395">
    <property type="entry name" value="7tm_7"/>
    <property type="match status" value="1"/>
</dbReference>
<dbReference type="InterPro" id="IPR013604">
    <property type="entry name" value="7TM_chemorcpt"/>
</dbReference>
<evidence type="ECO:0000256" key="3">
    <source>
        <dbReference type="ARBA" id="ARBA00022692"/>
    </source>
</evidence>
<feature type="transmembrane region" description="Helical" evidence="6">
    <location>
        <begin position="83"/>
        <end position="107"/>
    </location>
</feature>
<proteinExistence type="inferred from homology"/>
<comment type="subcellular location">
    <subcellularLocation>
        <location evidence="1 6">Cell membrane</location>
        <topology evidence="1 6">Multi-pass membrane protein</topology>
    </subcellularLocation>
</comment>
<comment type="caution">
    <text evidence="6">Lacks conserved residue(s) required for the propagation of feature annotation.</text>
</comment>
<dbReference type="VEuPathDB" id="VectorBase:RPRC002134"/>
<protein>
    <recommendedName>
        <fullName evidence="6">Gustatory receptor</fullName>
    </recommendedName>
</protein>
<dbReference type="GO" id="GO:0007165">
    <property type="term" value="P:signal transduction"/>
    <property type="evidence" value="ECO:0007669"/>
    <property type="project" value="UniProtKB-KW"/>
</dbReference>
<organism evidence="7 8">
    <name type="scientific">Rhodnius prolixus</name>
    <name type="common">Triatomid bug</name>
    <dbReference type="NCBI Taxonomy" id="13249"/>
    <lineage>
        <taxon>Eukaryota</taxon>
        <taxon>Metazoa</taxon>
        <taxon>Ecdysozoa</taxon>
        <taxon>Arthropoda</taxon>
        <taxon>Hexapoda</taxon>
        <taxon>Insecta</taxon>
        <taxon>Pterygota</taxon>
        <taxon>Neoptera</taxon>
        <taxon>Paraneoptera</taxon>
        <taxon>Hemiptera</taxon>
        <taxon>Heteroptera</taxon>
        <taxon>Panheteroptera</taxon>
        <taxon>Cimicomorpha</taxon>
        <taxon>Reduviidae</taxon>
        <taxon>Triatominae</taxon>
        <taxon>Rhodnius</taxon>
    </lineage>
</organism>
<feature type="transmembrane region" description="Helical" evidence="6">
    <location>
        <begin position="128"/>
        <end position="150"/>
    </location>
</feature>